<dbReference type="Pfam" id="PF07638">
    <property type="entry name" value="Sigma70_ECF"/>
    <property type="match status" value="1"/>
</dbReference>
<feature type="domain" description="RNA polymerase sigma-70 ECF-like HTH" evidence="4">
    <location>
        <begin position="17"/>
        <end position="197"/>
    </location>
</feature>
<dbReference type="InterPro" id="IPR036388">
    <property type="entry name" value="WH-like_DNA-bd_sf"/>
</dbReference>
<protein>
    <submittedName>
        <fullName evidence="5">RNA polymerase subunit sigma</fullName>
    </submittedName>
</protein>
<dbReference type="PANTHER" id="PTHR43133:SF39">
    <property type="entry name" value="SIMILAR TO RNA POLYMERASE SIGMA-E FACTOR"/>
    <property type="match status" value="1"/>
</dbReference>
<dbReference type="InterPro" id="IPR053812">
    <property type="entry name" value="HTH_Sigma70_ECF-like"/>
</dbReference>
<dbReference type="GO" id="GO:0016987">
    <property type="term" value="F:sigma factor activity"/>
    <property type="evidence" value="ECO:0007669"/>
    <property type="project" value="UniProtKB-KW"/>
</dbReference>
<comment type="caution">
    <text evidence="5">The sequence shown here is derived from an EMBL/GenBank/DDBJ whole genome shotgun (WGS) entry which is preliminary data.</text>
</comment>
<organism evidence="5 6">
    <name type="scientific">Eiseniibacteriota bacterium</name>
    <dbReference type="NCBI Taxonomy" id="2212470"/>
    <lineage>
        <taxon>Bacteria</taxon>
        <taxon>Candidatus Eiseniibacteriota</taxon>
    </lineage>
</organism>
<reference evidence="5" key="2">
    <citation type="journal article" date="2021" name="Microbiome">
        <title>Successional dynamics and alternative stable states in a saline activated sludge microbial community over 9 years.</title>
        <authorList>
            <person name="Wang Y."/>
            <person name="Ye J."/>
            <person name="Ju F."/>
            <person name="Liu L."/>
            <person name="Boyd J.A."/>
            <person name="Deng Y."/>
            <person name="Parks D.H."/>
            <person name="Jiang X."/>
            <person name="Yin X."/>
            <person name="Woodcroft B.J."/>
            <person name="Tyson G.W."/>
            <person name="Hugenholtz P."/>
            <person name="Polz M.F."/>
            <person name="Zhang T."/>
        </authorList>
    </citation>
    <scope>NUCLEOTIDE SEQUENCE</scope>
    <source>
        <strain evidence="5">HKST-UBA02</strain>
    </source>
</reference>
<dbReference type="SUPFAM" id="SSF88659">
    <property type="entry name" value="Sigma3 and sigma4 domains of RNA polymerase sigma factors"/>
    <property type="match status" value="1"/>
</dbReference>
<evidence type="ECO:0000313" key="5">
    <source>
        <dbReference type="EMBL" id="MCA9754468.1"/>
    </source>
</evidence>
<dbReference type="InterPro" id="IPR013324">
    <property type="entry name" value="RNA_pol_sigma_r3/r4-like"/>
</dbReference>
<accession>A0A956N8X3</accession>
<sequence>MTKPGDPESADSRRPVEELTQLLNLTVRGDEDAARRIVPMLYAELRKIAALKRKQKARGDSLTSSVLVHEAYLRILDREPEGWKARSHFFFAAARAMHDILVEDSRRKAAARHGGHLQRIDLEEIGVAVDADPSEVLALDRCLERLETEDEVGHEIVMLRFFVGLDNREIAEILGVSTRTIERKWVFLRAWLAAELSDSP</sequence>
<name>A0A956N8X3_UNCEI</name>
<reference evidence="5" key="1">
    <citation type="submission" date="2020-04" db="EMBL/GenBank/DDBJ databases">
        <authorList>
            <person name="Zhang T."/>
        </authorList>
    </citation>
    <scope>NUCLEOTIDE SEQUENCE</scope>
    <source>
        <strain evidence="5">HKST-UBA02</strain>
    </source>
</reference>
<evidence type="ECO:0000256" key="1">
    <source>
        <dbReference type="ARBA" id="ARBA00023015"/>
    </source>
</evidence>
<keyword evidence="1" id="KW-0805">Transcription regulation</keyword>
<dbReference type="InterPro" id="IPR039425">
    <property type="entry name" value="RNA_pol_sigma-70-like"/>
</dbReference>
<dbReference type="AlphaFoldDB" id="A0A956N8X3"/>
<dbReference type="InterPro" id="IPR011517">
    <property type="entry name" value="RNA_pol_sigma70_ECF-like"/>
</dbReference>
<evidence type="ECO:0000313" key="6">
    <source>
        <dbReference type="Proteomes" id="UP000739538"/>
    </source>
</evidence>
<evidence type="ECO:0000256" key="3">
    <source>
        <dbReference type="ARBA" id="ARBA00023163"/>
    </source>
</evidence>
<proteinExistence type="predicted"/>
<evidence type="ECO:0000256" key="2">
    <source>
        <dbReference type="ARBA" id="ARBA00023082"/>
    </source>
</evidence>
<dbReference type="EMBL" id="JAGQHS010000004">
    <property type="protein sequence ID" value="MCA9754468.1"/>
    <property type="molecule type" value="Genomic_DNA"/>
</dbReference>
<gene>
    <name evidence="5" type="ORF">KDA27_01595</name>
</gene>
<dbReference type="NCBIfam" id="TIGR02999">
    <property type="entry name" value="Sig-70_X6"/>
    <property type="match status" value="1"/>
</dbReference>
<keyword evidence="2" id="KW-0731">Sigma factor</keyword>
<evidence type="ECO:0000259" key="4">
    <source>
        <dbReference type="Pfam" id="PF07638"/>
    </source>
</evidence>
<keyword evidence="3" id="KW-0804">Transcription</keyword>
<dbReference type="Gene3D" id="1.10.10.10">
    <property type="entry name" value="Winged helix-like DNA-binding domain superfamily/Winged helix DNA-binding domain"/>
    <property type="match status" value="1"/>
</dbReference>
<dbReference type="PANTHER" id="PTHR43133">
    <property type="entry name" value="RNA POLYMERASE ECF-TYPE SIGMA FACTO"/>
    <property type="match status" value="1"/>
</dbReference>
<dbReference type="Proteomes" id="UP000739538">
    <property type="component" value="Unassembled WGS sequence"/>
</dbReference>